<evidence type="ECO:0000313" key="2">
    <source>
        <dbReference type="EMBL" id="BDD01754.1"/>
    </source>
</evidence>
<reference evidence="2 3" key="1">
    <citation type="submission" date="2021-12" db="EMBL/GenBank/DDBJ databases">
        <title>Genome sequencing of bacteria with rrn-lacking chromosome and rrn-plasmid.</title>
        <authorList>
            <person name="Anda M."/>
            <person name="Iwasaki W."/>
        </authorList>
    </citation>
    <scope>NUCLEOTIDE SEQUENCE [LARGE SCALE GENOMIC DNA]</scope>
    <source>
        <strain evidence="2 3">NBRC 101262</strain>
        <plasmid evidence="2 3">pPP3</plasmid>
    </source>
</reference>
<dbReference type="SMART" id="SM00563">
    <property type="entry name" value="PlsC"/>
    <property type="match status" value="1"/>
</dbReference>
<gene>
    <name evidence="2" type="ORF">PEPS_40340</name>
</gene>
<dbReference type="Pfam" id="PF19576">
    <property type="entry name" value="Acyltransf_2"/>
    <property type="match status" value="1"/>
</dbReference>
<dbReference type="EMBL" id="AP025295">
    <property type="protein sequence ID" value="BDD01754.1"/>
    <property type="molecule type" value="Genomic_DNA"/>
</dbReference>
<evidence type="ECO:0000259" key="1">
    <source>
        <dbReference type="SMART" id="SM00563"/>
    </source>
</evidence>
<evidence type="ECO:0000313" key="3">
    <source>
        <dbReference type="Proteomes" id="UP001354989"/>
    </source>
</evidence>
<dbReference type="InterPro" id="IPR002123">
    <property type="entry name" value="Plipid/glycerol_acylTrfase"/>
</dbReference>
<dbReference type="CDD" id="cd07986">
    <property type="entry name" value="LPLAT_ACT14924-like"/>
    <property type="match status" value="1"/>
</dbReference>
<sequence length="270" mass="30280">MGVEIINTKEVSSSLKIPLWLTKWVMKLTKIKDLNKLYENVHPAQGIDLMHKALHYNGTKAAVSEEMLAKIPKDGAFITVSNHPFGLLDGIMIISVIGRIRPDYKVIANYLLSMMEPLKDCFISVDPFENKKDRKSGMGAFSRSLKRLEAGHPIGIFPAGEVATTYDGNPEVTDRPWSLSSMRLIKKANVPVIPIHFGGHNSSMFHRLGRIHPMLRTATIPREFFKKANTDIPFSIGDPISAEEIQALDKPDAIRQHLRAKVFEMDPAKK</sequence>
<accession>A0ABN6LJF3</accession>
<proteinExistence type="predicted"/>
<protein>
    <recommendedName>
        <fullName evidence="1">Phospholipid/glycerol acyltransferase domain-containing protein</fullName>
    </recommendedName>
</protein>
<keyword evidence="2" id="KW-0614">Plasmid</keyword>
<geneLocation type="plasmid" evidence="2 3">
    <name>pPP3</name>
</geneLocation>
<name>A0ABN6LJF3_9BACT</name>
<dbReference type="InterPro" id="IPR045746">
    <property type="entry name" value="ACT14924-like_Acyltransf_dom"/>
</dbReference>
<dbReference type="Proteomes" id="UP001354989">
    <property type="component" value="Plasmid pPP3"/>
</dbReference>
<keyword evidence="3" id="KW-1185">Reference proteome</keyword>
<dbReference type="SUPFAM" id="SSF69593">
    <property type="entry name" value="Glycerol-3-phosphate (1)-acyltransferase"/>
    <property type="match status" value="1"/>
</dbReference>
<dbReference type="RefSeq" id="WP_332920141.1">
    <property type="nucleotide sequence ID" value="NZ_AP025295.1"/>
</dbReference>
<feature type="domain" description="Phospholipid/glycerol acyltransferase" evidence="1">
    <location>
        <begin position="77"/>
        <end position="200"/>
    </location>
</feature>
<organism evidence="2 3">
    <name type="scientific">Persicobacter psychrovividus</name>
    <dbReference type="NCBI Taxonomy" id="387638"/>
    <lineage>
        <taxon>Bacteria</taxon>
        <taxon>Pseudomonadati</taxon>
        <taxon>Bacteroidota</taxon>
        <taxon>Cytophagia</taxon>
        <taxon>Cytophagales</taxon>
        <taxon>Persicobacteraceae</taxon>
        <taxon>Persicobacter</taxon>
    </lineage>
</organism>